<dbReference type="EMBL" id="LT984806">
    <property type="protein sequence ID" value="SPD46353.1"/>
    <property type="molecule type" value="Genomic_DNA"/>
</dbReference>
<organism evidence="2 3">
    <name type="scientific">Cupriavidus neocaledonicus</name>
    <dbReference type="NCBI Taxonomy" id="1040979"/>
    <lineage>
        <taxon>Bacteria</taxon>
        <taxon>Pseudomonadati</taxon>
        <taxon>Pseudomonadota</taxon>
        <taxon>Betaproteobacteria</taxon>
        <taxon>Burkholderiales</taxon>
        <taxon>Burkholderiaceae</taxon>
        <taxon>Cupriavidus</taxon>
    </lineage>
</organism>
<keyword evidence="4" id="KW-1185">Reference proteome</keyword>
<dbReference type="AlphaFoldDB" id="A0A375H790"/>
<sequence>MRQRQRGCGQDSCALQSPTAVAGGRVCLGRSVIQAIDDERARLHGIARAVQAMAWRRPVPSLQGSGVAPD</sequence>
<proteinExistence type="predicted"/>
<name>A0A375H790_9BURK</name>
<dbReference type="EMBL" id="OFTC01000031">
    <property type="protein sequence ID" value="SOZ37778.1"/>
    <property type="molecule type" value="Genomic_DNA"/>
</dbReference>
<evidence type="ECO:0000313" key="4">
    <source>
        <dbReference type="Proteomes" id="UP000256710"/>
    </source>
</evidence>
<protein>
    <submittedName>
        <fullName evidence="2">Uncharacterized protein</fullName>
    </submittedName>
</protein>
<evidence type="ECO:0000313" key="1">
    <source>
        <dbReference type="EMBL" id="SOZ37778.1"/>
    </source>
</evidence>
<dbReference type="Proteomes" id="UP000256710">
    <property type="component" value="Unassembled WGS sequence"/>
</dbReference>
<accession>A0A375H790</accession>
<evidence type="ECO:0000313" key="2">
    <source>
        <dbReference type="EMBL" id="SPD46353.1"/>
    </source>
</evidence>
<evidence type="ECO:0000313" key="3">
    <source>
        <dbReference type="Proteomes" id="UP000255168"/>
    </source>
</evidence>
<reference evidence="3 4" key="1">
    <citation type="submission" date="2018-01" db="EMBL/GenBank/DDBJ databases">
        <authorList>
            <person name="Clerissi C."/>
        </authorList>
    </citation>
    <scope>NUCLEOTIDE SEQUENCE [LARGE SCALE GENOMIC DNA]</scope>
    <source>
        <strain evidence="1">Cupriavidus taiwanensis STM 6082</strain>
        <strain evidence="2">Cupriavidus taiwanensis STM 6160</strain>
    </source>
</reference>
<gene>
    <name evidence="1" type="ORF">CBM2605_A90060</name>
    <name evidence="2" type="ORF">CBM2607_11290</name>
</gene>
<dbReference type="Proteomes" id="UP000255168">
    <property type="component" value="Chromosome I"/>
</dbReference>